<dbReference type="KEGG" id="cluj:IAU68_08925"/>
<dbReference type="InterPro" id="IPR029753">
    <property type="entry name" value="D-isomer_DH_CS"/>
</dbReference>
<evidence type="ECO:0000313" key="4">
    <source>
        <dbReference type="EMBL" id="MBC3177755.1"/>
    </source>
</evidence>
<dbReference type="EMBL" id="JACMYE010000001">
    <property type="protein sequence ID" value="MBC3177755.1"/>
    <property type="molecule type" value="Genomic_DNA"/>
</dbReference>
<evidence type="ECO:0000256" key="2">
    <source>
        <dbReference type="ARBA" id="ARBA00023027"/>
    </source>
</evidence>
<evidence type="ECO:0000313" key="5">
    <source>
        <dbReference type="EMBL" id="QNP89798.1"/>
    </source>
</evidence>
<dbReference type="EMBL" id="CP061032">
    <property type="protein sequence ID" value="QNP89798.1"/>
    <property type="molecule type" value="Genomic_DNA"/>
</dbReference>
<keyword evidence="1" id="KW-0560">Oxidoreductase</keyword>
<dbReference type="AlphaFoldDB" id="A0A7H0JXN2"/>
<accession>A0A7H0JXN2</accession>
<evidence type="ECO:0000259" key="3">
    <source>
        <dbReference type="Pfam" id="PF02826"/>
    </source>
</evidence>
<dbReference type="PROSITE" id="PS00671">
    <property type="entry name" value="D_2_HYDROXYACID_DH_3"/>
    <property type="match status" value="1"/>
</dbReference>
<dbReference type="PANTHER" id="PTHR43333">
    <property type="entry name" value="2-HACID_DH_C DOMAIN-CONTAINING PROTEIN"/>
    <property type="match status" value="1"/>
</dbReference>
<feature type="domain" description="D-isomer specific 2-hydroxyacid dehydrogenase NAD-binding" evidence="3">
    <location>
        <begin position="96"/>
        <end position="269"/>
    </location>
</feature>
<reference evidence="6 7" key="1">
    <citation type="submission" date="2020-08" db="EMBL/GenBank/DDBJ databases">
        <title>novel species in genus Corynebacterium.</title>
        <authorList>
            <person name="Zhang G."/>
        </authorList>
    </citation>
    <scope>NUCLEOTIDE SEQUENCE [LARGE SCALE GENOMIC DNA]</scope>
    <source>
        <strain evidence="6 7">zg-917</strain>
        <strain evidence="5">Zg-917</strain>
    </source>
</reference>
<dbReference type="GO" id="GO:0016616">
    <property type="term" value="F:oxidoreductase activity, acting on the CH-OH group of donors, NAD or NADP as acceptor"/>
    <property type="evidence" value="ECO:0007669"/>
    <property type="project" value="UniProtKB-ARBA"/>
</dbReference>
<dbReference type="CDD" id="cd12159">
    <property type="entry name" value="2-Hacid_dh_2"/>
    <property type="match status" value="1"/>
</dbReference>
<dbReference type="Gene3D" id="3.40.50.720">
    <property type="entry name" value="NAD(P)-binding Rossmann-like Domain"/>
    <property type="match status" value="2"/>
</dbReference>
<dbReference type="GO" id="GO:0051287">
    <property type="term" value="F:NAD binding"/>
    <property type="evidence" value="ECO:0007669"/>
    <property type="project" value="InterPro"/>
</dbReference>
<evidence type="ECO:0000313" key="7">
    <source>
        <dbReference type="Proteomes" id="UP000642876"/>
    </source>
</evidence>
<keyword evidence="2" id="KW-0520">NAD</keyword>
<dbReference type="InterPro" id="IPR036291">
    <property type="entry name" value="NAD(P)-bd_dom_sf"/>
</dbReference>
<dbReference type="PANTHER" id="PTHR43333:SF1">
    <property type="entry name" value="D-ISOMER SPECIFIC 2-HYDROXYACID DEHYDROGENASE NAD-BINDING DOMAIN-CONTAINING PROTEIN"/>
    <property type="match status" value="1"/>
</dbReference>
<keyword evidence="7" id="KW-1185">Reference proteome</keyword>
<evidence type="ECO:0000256" key="1">
    <source>
        <dbReference type="ARBA" id="ARBA00023002"/>
    </source>
</evidence>
<organism evidence="5 6">
    <name type="scientific">Corynebacterium lujinxingii</name>
    <dbReference type="NCBI Taxonomy" id="2763010"/>
    <lineage>
        <taxon>Bacteria</taxon>
        <taxon>Bacillati</taxon>
        <taxon>Actinomycetota</taxon>
        <taxon>Actinomycetes</taxon>
        <taxon>Mycobacteriales</taxon>
        <taxon>Corynebacteriaceae</taxon>
        <taxon>Corynebacterium</taxon>
    </lineage>
</organism>
<dbReference type="Proteomes" id="UP000516235">
    <property type="component" value="Chromosome"/>
</dbReference>
<name>A0A7H0JXN2_9CORY</name>
<protein>
    <recommendedName>
        <fullName evidence="3">D-isomer specific 2-hydroxyacid dehydrogenase NAD-binding domain-containing protein</fullName>
    </recommendedName>
</protein>
<dbReference type="Pfam" id="PF02826">
    <property type="entry name" value="2-Hacid_dh_C"/>
    <property type="match status" value="1"/>
</dbReference>
<evidence type="ECO:0000313" key="6">
    <source>
        <dbReference type="Proteomes" id="UP000516235"/>
    </source>
</evidence>
<sequence length="306" mass="33085">MKFAILPKPKDEPIAALEAEGHEHVGIDGNPDMILFGGGPDDFPDTLPDSVQVVQLMYAGVEALLEAGILAKHADNGVRFANAGGLFDDTVAESALALLLAVEHRIKAVDREWNNKQIFKEKEYLFDGKKLALIGAGGIGKTLIRFLEPFGMEITAVNRSGNPVDGADRTVAMKDADNVWADNDYFVLITPLTEETRHMIDAERIATMKDSAVVVNAGRGPLVDTQALTDALKNGTLRGAGLDVTEPEPLNDDHPLWDMDNCVITPHVANIPRFTLRRIGGLAATNWQQFAAGETMATEVDVDAGY</sequence>
<proteinExistence type="predicted"/>
<dbReference type="Proteomes" id="UP000642876">
    <property type="component" value="Unassembled WGS sequence"/>
</dbReference>
<dbReference type="RefSeq" id="WP_171192941.1">
    <property type="nucleotide sequence ID" value="NZ_CP061032.1"/>
</dbReference>
<dbReference type="SUPFAM" id="SSF51735">
    <property type="entry name" value="NAD(P)-binding Rossmann-fold domains"/>
    <property type="match status" value="1"/>
</dbReference>
<gene>
    <name evidence="4" type="ORF">H7348_00275</name>
    <name evidence="5" type="ORF">IAU68_08925</name>
</gene>
<dbReference type="InterPro" id="IPR006140">
    <property type="entry name" value="D-isomer_DH_NAD-bd"/>
</dbReference>